<dbReference type="RefSeq" id="WP_136862887.1">
    <property type="nucleotide sequence ID" value="NZ_SWCJ01000004.1"/>
</dbReference>
<comment type="similarity">
    <text evidence="2 9">Belongs to the uroporphyrinogen-III synthase family.</text>
</comment>
<dbReference type="SUPFAM" id="SSF69618">
    <property type="entry name" value="HemD-like"/>
    <property type="match status" value="1"/>
</dbReference>
<protein>
    <recommendedName>
        <fullName evidence="7 9">Uroporphyrinogen-III synthase</fullName>
        <ecNumber evidence="3 9">4.2.1.75</ecNumber>
    </recommendedName>
</protein>
<dbReference type="EMBL" id="SWCJ01000004">
    <property type="protein sequence ID" value="TKB56158.1"/>
    <property type="molecule type" value="Genomic_DNA"/>
</dbReference>
<dbReference type="InterPro" id="IPR003754">
    <property type="entry name" value="4pyrrol_synth_uPrphyn_synth"/>
</dbReference>
<dbReference type="PANTHER" id="PTHR38042:SF1">
    <property type="entry name" value="UROPORPHYRINOGEN-III SYNTHASE, CHLOROPLASTIC"/>
    <property type="match status" value="1"/>
</dbReference>
<sequence>MHILLTRPAGRNEALSQRLVDLGHQVSCCPMMEIAAEPEPGVSPLYQADAAFFVSVNAVEHASVHLPQWPEIQYLAIGAATANALRQFGLEPITPPKHDETTEGLWQLPIMQTLAGKRIAIVRGNGGREEMAQRLSQIGCQVDYWQVYRRQVPNFNAIDALQSWQRSGVNAILATSVEILQNLFSTLPESATPWLRQQLWLVPVERVADAAHTLGCQHILITGGAGDDAIVESIANWKTR</sequence>
<dbReference type="InterPro" id="IPR036108">
    <property type="entry name" value="4pyrrol_syn_uPrphyn_synt_sf"/>
</dbReference>
<evidence type="ECO:0000256" key="1">
    <source>
        <dbReference type="ARBA" id="ARBA00004772"/>
    </source>
</evidence>
<organism evidence="11 12">
    <name type="scientific">Ferrimonas aestuarii</name>
    <dbReference type="NCBI Taxonomy" id="2569539"/>
    <lineage>
        <taxon>Bacteria</taxon>
        <taxon>Pseudomonadati</taxon>
        <taxon>Pseudomonadota</taxon>
        <taxon>Gammaproteobacteria</taxon>
        <taxon>Alteromonadales</taxon>
        <taxon>Ferrimonadaceae</taxon>
        <taxon>Ferrimonas</taxon>
    </lineage>
</organism>
<evidence type="ECO:0000259" key="10">
    <source>
        <dbReference type="Pfam" id="PF02602"/>
    </source>
</evidence>
<evidence type="ECO:0000256" key="3">
    <source>
        <dbReference type="ARBA" id="ARBA00013109"/>
    </source>
</evidence>
<keyword evidence="5 9" id="KW-0627">Porphyrin biosynthesis</keyword>
<evidence type="ECO:0000313" key="11">
    <source>
        <dbReference type="EMBL" id="TKB56158.1"/>
    </source>
</evidence>
<dbReference type="InterPro" id="IPR039793">
    <property type="entry name" value="UROS/Hem4"/>
</dbReference>
<dbReference type="OrthoDB" id="9787650at2"/>
<evidence type="ECO:0000256" key="6">
    <source>
        <dbReference type="ARBA" id="ARBA00037589"/>
    </source>
</evidence>
<evidence type="ECO:0000256" key="9">
    <source>
        <dbReference type="RuleBase" id="RU366031"/>
    </source>
</evidence>
<dbReference type="GO" id="GO:0004852">
    <property type="term" value="F:uroporphyrinogen-III synthase activity"/>
    <property type="evidence" value="ECO:0007669"/>
    <property type="project" value="UniProtKB-UniRule"/>
</dbReference>
<comment type="caution">
    <text evidence="11">The sequence shown here is derived from an EMBL/GenBank/DDBJ whole genome shotgun (WGS) entry which is preliminary data.</text>
</comment>
<evidence type="ECO:0000256" key="5">
    <source>
        <dbReference type="ARBA" id="ARBA00023244"/>
    </source>
</evidence>
<feature type="domain" description="Tetrapyrrole biosynthesis uroporphyrinogen III synthase" evidence="10">
    <location>
        <begin position="14"/>
        <end position="229"/>
    </location>
</feature>
<name>A0A4U1BPM1_9GAMM</name>
<keyword evidence="4 9" id="KW-0456">Lyase</keyword>
<dbReference type="GO" id="GO:0006780">
    <property type="term" value="P:uroporphyrinogen III biosynthetic process"/>
    <property type="evidence" value="ECO:0007669"/>
    <property type="project" value="UniProtKB-UniRule"/>
</dbReference>
<dbReference type="Gene3D" id="3.40.50.10090">
    <property type="match status" value="2"/>
</dbReference>
<reference evidence="11 12" key="1">
    <citation type="submission" date="2019-04" db="EMBL/GenBank/DDBJ databases">
        <authorList>
            <person name="Hwang J.C."/>
        </authorList>
    </citation>
    <scope>NUCLEOTIDE SEQUENCE [LARGE SCALE GENOMIC DNA]</scope>
    <source>
        <strain evidence="11 12">IMCC35002</strain>
    </source>
</reference>
<dbReference type="EC" id="4.2.1.75" evidence="3 9"/>
<dbReference type="GO" id="GO:0006782">
    <property type="term" value="P:protoporphyrinogen IX biosynthetic process"/>
    <property type="evidence" value="ECO:0007669"/>
    <property type="project" value="UniProtKB-UniRule"/>
</dbReference>
<dbReference type="UniPathway" id="UPA00251">
    <property type="reaction ID" value="UER00320"/>
</dbReference>
<evidence type="ECO:0000256" key="2">
    <source>
        <dbReference type="ARBA" id="ARBA00008133"/>
    </source>
</evidence>
<comment type="catalytic activity">
    <reaction evidence="8 9">
        <text>hydroxymethylbilane = uroporphyrinogen III + H2O</text>
        <dbReference type="Rhea" id="RHEA:18965"/>
        <dbReference type="ChEBI" id="CHEBI:15377"/>
        <dbReference type="ChEBI" id="CHEBI:57308"/>
        <dbReference type="ChEBI" id="CHEBI:57845"/>
        <dbReference type="EC" id="4.2.1.75"/>
    </reaction>
</comment>
<gene>
    <name evidence="11" type="ORF">FCL42_08055</name>
</gene>
<dbReference type="AlphaFoldDB" id="A0A4U1BPM1"/>
<evidence type="ECO:0000256" key="8">
    <source>
        <dbReference type="ARBA" id="ARBA00048617"/>
    </source>
</evidence>
<keyword evidence="12" id="KW-1185">Reference proteome</keyword>
<comment type="function">
    <text evidence="6 9">Catalyzes cyclization of the linear tetrapyrrole, hydroxymethylbilane, to the macrocyclic uroporphyrinogen III.</text>
</comment>
<dbReference type="PANTHER" id="PTHR38042">
    <property type="entry name" value="UROPORPHYRINOGEN-III SYNTHASE, CHLOROPLASTIC"/>
    <property type="match status" value="1"/>
</dbReference>
<comment type="pathway">
    <text evidence="1 9">Porphyrin-containing compound metabolism; protoporphyrin-IX biosynthesis; coproporphyrinogen-III from 5-aminolevulinate: step 3/4.</text>
</comment>
<dbReference type="CDD" id="cd06578">
    <property type="entry name" value="HemD"/>
    <property type="match status" value="1"/>
</dbReference>
<dbReference type="Pfam" id="PF02602">
    <property type="entry name" value="HEM4"/>
    <property type="match status" value="1"/>
</dbReference>
<dbReference type="Proteomes" id="UP000305675">
    <property type="component" value="Unassembled WGS sequence"/>
</dbReference>
<evidence type="ECO:0000313" key="12">
    <source>
        <dbReference type="Proteomes" id="UP000305675"/>
    </source>
</evidence>
<evidence type="ECO:0000256" key="7">
    <source>
        <dbReference type="ARBA" id="ARBA00040167"/>
    </source>
</evidence>
<proteinExistence type="inferred from homology"/>
<accession>A0A4U1BPM1</accession>
<evidence type="ECO:0000256" key="4">
    <source>
        <dbReference type="ARBA" id="ARBA00023239"/>
    </source>
</evidence>